<organism evidence="10 11">
    <name type="scientific">Homoserinibacter gongjuensis</name>
    <dbReference type="NCBI Taxonomy" id="1162968"/>
    <lineage>
        <taxon>Bacteria</taxon>
        <taxon>Bacillati</taxon>
        <taxon>Actinomycetota</taxon>
        <taxon>Actinomycetes</taxon>
        <taxon>Micrococcales</taxon>
        <taxon>Microbacteriaceae</taxon>
        <taxon>Homoserinibacter</taxon>
    </lineage>
</organism>
<keyword evidence="2 7" id="KW-0813">Transport</keyword>
<keyword evidence="4 7" id="KW-0812">Transmembrane</keyword>
<dbReference type="SUPFAM" id="SSF161098">
    <property type="entry name" value="MetI-like"/>
    <property type="match status" value="1"/>
</dbReference>
<dbReference type="EMBL" id="BSVA01000001">
    <property type="protein sequence ID" value="GMA93030.1"/>
    <property type="molecule type" value="Genomic_DNA"/>
</dbReference>
<evidence type="ECO:0000313" key="10">
    <source>
        <dbReference type="EMBL" id="GMA93030.1"/>
    </source>
</evidence>
<evidence type="ECO:0000256" key="4">
    <source>
        <dbReference type="ARBA" id="ARBA00022692"/>
    </source>
</evidence>
<feature type="transmembrane region" description="Helical" evidence="7">
    <location>
        <begin position="277"/>
        <end position="296"/>
    </location>
</feature>
<protein>
    <submittedName>
        <fullName evidence="10">ABC transporter permease</fullName>
    </submittedName>
</protein>
<evidence type="ECO:0000259" key="9">
    <source>
        <dbReference type="PROSITE" id="PS50928"/>
    </source>
</evidence>
<feature type="transmembrane region" description="Helical" evidence="7">
    <location>
        <begin position="104"/>
        <end position="131"/>
    </location>
</feature>
<accession>A0ABQ6JXJ2</accession>
<evidence type="ECO:0000256" key="5">
    <source>
        <dbReference type="ARBA" id="ARBA00022989"/>
    </source>
</evidence>
<keyword evidence="5 7" id="KW-1133">Transmembrane helix</keyword>
<evidence type="ECO:0000313" key="11">
    <source>
        <dbReference type="Proteomes" id="UP001157069"/>
    </source>
</evidence>
<evidence type="ECO:0000256" key="6">
    <source>
        <dbReference type="ARBA" id="ARBA00023136"/>
    </source>
</evidence>
<feature type="domain" description="ABC transmembrane type-1" evidence="9">
    <location>
        <begin position="105"/>
        <end position="296"/>
    </location>
</feature>
<dbReference type="Gene3D" id="1.10.3720.10">
    <property type="entry name" value="MetI-like"/>
    <property type="match status" value="1"/>
</dbReference>
<dbReference type="PANTHER" id="PTHR43744:SF12">
    <property type="entry name" value="ABC TRANSPORTER PERMEASE PROTEIN MG189-RELATED"/>
    <property type="match status" value="1"/>
</dbReference>
<dbReference type="PROSITE" id="PS50928">
    <property type="entry name" value="ABC_TM1"/>
    <property type="match status" value="1"/>
</dbReference>
<dbReference type="PANTHER" id="PTHR43744">
    <property type="entry name" value="ABC TRANSPORTER PERMEASE PROTEIN MG189-RELATED-RELATED"/>
    <property type="match status" value="1"/>
</dbReference>
<proteinExistence type="inferred from homology"/>
<comment type="similarity">
    <text evidence="7">Belongs to the binding-protein-dependent transport system permease family.</text>
</comment>
<comment type="subcellular location">
    <subcellularLocation>
        <location evidence="1 7">Cell membrane</location>
        <topology evidence="1 7">Multi-pass membrane protein</topology>
    </subcellularLocation>
</comment>
<feature type="transmembrane region" description="Helical" evidence="7">
    <location>
        <begin position="177"/>
        <end position="198"/>
    </location>
</feature>
<dbReference type="Proteomes" id="UP001157069">
    <property type="component" value="Unassembled WGS sequence"/>
</dbReference>
<reference evidence="11" key="1">
    <citation type="journal article" date="2019" name="Int. J. Syst. Evol. Microbiol.">
        <title>The Global Catalogue of Microorganisms (GCM) 10K type strain sequencing project: providing services to taxonomists for standard genome sequencing and annotation.</title>
        <authorList>
            <consortium name="The Broad Institute Genomics Platform"/>
            <consortium name="The Broad Institute Genome Sequencing Center for Infectious Disease"/>
            <person name="Wu L."/>
            <person name="Ma J."/>
        </authorList>
    </citation>
    <scope>NUCLEOTIDE SEQUENCE [LARGE SCALE GENOMIC DNA]</scope>
    <source>
        <strain evidence="11">NBRC 108755</strain>
    </source>
</reference>
<feature type="region of interest" description="Disordered" evidence="8">
    <location>
        <begin position="1"/>
        <end position="22"/>
    </location>
</feature>
<feature type="transmembrane region" description="Helical" evidence="7">
    <location>
        <begin position="43"/>
        <end position="64"/>
    </location>
</feature>
<keyword evidence="11" id="KW-1185">Reference proteome</keyword>
<evidence type="ECO:0000256" key="2">
    <source>
        <dbReference type="ARBA" id="ARBA00022448"/>
    </source>
</evidence>
<dbReference type="RefSeq" id="WP_284301760.1">
    <property type="nucleotide sequence ID" value="NZ_BSVA01000001.1"/>
</dbReference>
<dbReference type="CDD" id="cd06261">
    <property type="entry name" value="TM_PBP2"/>
    <property type="match status" value="1"/>
</dbReference>
<sequence>MSTTLKVPRPRGRRPAESREPDVERGILSLHDRRRRPVRAGQVASHVFLMVGLVVVGLGPLLWLGKAAISTTQDTIQQPFALWPSGIDWANLEQAWVEVEVGKYFFNTIALAAGQWVIGLIVATTGAYVLSILRPAYARVLEAAVLATLFVPSVVLLVPLFITVARPAFGPSLLNTFLGVWLPTAANAFNIIVVKRFFDSLPREVFEAARTDGAGPVRMFVSLVLPMSKPIVGVVSVFIIIASLKDYLWPKLVLPDPAVQPLGVRLPNIQSQTELDVTLAALAISTIIPVVLFLLFQRVFLRGAGLGGAVKG</sequence>
<feature type="transmembrane region" description="Helical" evidence="7">
    <location>
        <begin position="143"/>
        <end position="165"/>
    </location>
</feature>
<comment type="caution">
    <text evidence="10">The sequence shown here is derived from an EMBL/GenBank/DDBJ whole genome shotgun (WGS) entry which is preliminary data.</text>
</comment>
<feature type="transmembrane region" description="Helical" evidence="7">
    <location>
        <begin position="219"/>
        <end position="244"/>
    </location>
</feature>
<evidence type="ECO:0000256" key="3">
    <source>
        <dbReference type="ARBA" id="ARBA00022475"/>
    </source>
</evidence>
<evidence type="ECO:0000256" key="7">
    <source>
        <dbReference type="RuleBase" id="RU363032"/>
    </source>
</evidence>
<dbReference type="Pfam" id="PF00528">
    <property type="entry name" value="BPD_transp_1"/>
    <property type="match status" value="1"/>
</dbReference>
<dbReference type="InterPro" id="IPR000515">
    <property type="entry name" value="MetI-like"/>
</dbReference>
<keyword evidence="6 7" id="KW-0472">Membrane</keyword>
<gene>
    <name evidence="10" type="ORF">GCM10025869_35590</name>
</gene>
<evidence type="ECO:0000256" key="8">
    <source>
        <dbReference type="SAM" id="MobiDB-lite"/>
    </source>
</evidence>
<dbReference type="InterPro" id="IPR035906">
    <property type="entry name" value="MetI-like_sf"/>
</dbReference>
<name>A0ABQ6JXJ2_9MICO</name>
<evidence type="ECO:0000256" key="1">
    <source>
        <dbReference type="ARBA" id="ARBA00004651"/>
    </source>
</evidence>
<keyword evidence="3" id="KW-1003">Cell membrane</keyword>